<keyword evidence="6 17" id="KW-1133">Transmembrane helix</keyword>
<evidence type="ECO:0000256" key="1">
    <source>
        <dbReference type="ARBA" id="ARBA00008685"/>
    </source>
</evidence>
<evidence type="ECO:0000256" key="5">
    <source>
        <dbReference type="ARBA" id="ARBA00022729"/>
    </source>
</evidence>
<dbReference type="GO" id="GO:0034220">
    <property type="term" value="P:monoatomic ion transmembrane transport"/>
    <property type="evidence" value="ECO:0007669"/>
    <property type="project" value="UniProtKB-KW"/>
</dbReference>
<gene>
    <name evidence="20" type="ORF">niasHT_021726</name>
</gene>
<evidence type="ECO:0000256" key="12">
    <source>
        <dbReference type="ARBA" id="ARBA00023257"/>
    </source>
</evidence>
<evidence type="ECO:0000256" key="14">
    <source>
        <dbReference type="ARBA" id="ARBA00023303"/>
    </source>
</evidence>
<evidence type="ECO:0000256" key="2">
    <source>
        <dbReference type="ARBA" id="ARBA00022448"/>
    </source>
</evidence>
<dbReference type="EMBL" id="JBICBT010000681">
    <property type="protein sequence ID" value="KAL3105623.1"/>
    <property type="molecule type" value="Genomic_DNA"/>
</dbReference>
<dbReference type="Pfam" id="PF10613">
    <property type="entry name" value="Lig_chan-Glu_bd"/>
    <property type="match status" value="1"/>
</dbReference>
<comment type="subcellular location">
    <subcellularLocation>
        <location evidence="15">Postsynaptic cell membrane</location>
        <topology evidence="15">Multi-pass membrane protein</topology>
    </subcellularLocation>
</comment>
<evidence type="ECO:0000256" key="3">
    <source>
        <dbReference type="ARBA" id="ARBA00022475"/>
    </source>
</evidence>
<evidence type="ECO:0000313" key="20">
    <source>
        <dbReference type="EMBL" id="KAL3105623.1"/>
    </source>
</evidence>
<keyword evidence="8" id="KW-0406">Ion transport</keyword>
<evidence type="ECO:0000256" key="13">
    <source>
        <dbReference type="ARBA" id="ARBA00023286"/>
    </source>
</evidence>
<dbReference type="InterPro" id="IPR015683">
    <property type="entry name" value="Ionotropic_Glu_rcpt"/>
</dbReference>
<dbReference type="SUPFAM" id="SSF53850">
    <property type="entry name" value="Periplasmic binding protein-like II"/>
    <property type="match status" value="1"/>
</dbReference>
<comment type="caution">
    <text evidence="20">The sequence shown here is derived from an EMBL/GenBank/DDBJ whole genome shotgun (WGS) entry which is preliminary data.</text>
</comment>
<keyword evidence="13" id="KW-1071">Ligand-gated ion channel</keyword>
<keyword evidence="4 17" id="KW-0812">Transmembrane</keyword>
<sequence length="1278" mass="142155">MRHAIDQWNGRHSPVFGFYLSLISPTDALASVDIRFCDIAQRHLVAIFLSSDSVVGAELSDFRIALSMCKRFRIPCLLDGLPSSNEKNPFLTNVGPTSQMFGQALAQLIVRMMWSSFVFLYKDSNELSHLLPLFALRRSLSGTRVSFRAIQMPSAVERYGPFLKHIRERLRHTNILLYTDDLGIVHSLLVHASKMNMSQTRYSYLVSNMDLHLLEDFLGPECHCNITGFQLVRQQPQIKTDLALAMDATALVGAAVHALRQRNLEPKPYQLLCDAGDQWTDGMLMQEQIRRVDLTDAAATGGYSAASAIRFNETTGERMDTSLLAITRMPNGTFTDLGKWEEVSRRWTFDGRHDERNKWRFRVGQNGAPDLRGERLKVVVYLEEPFVMRKLVHPSMSSPFSPYSVSSTSSSSSSSSSSSFVDRILAQPIAKVRQGNRHLNRGWHNNEKDKVGQNELGSDAEADEEFEGFCIDLLKEMAKLLNFTYDIEVIDDGTYGVEDENGRWNGIIGVLQRHEADLSVSAVTITYSRVSVIDFTLPFMHLGIAILMRRNMADEAAERSGGSNLFTFMEPLSFSVWVALAVAYASVAGTMWLLAKCSPYEWYEDVTRRDTIRRRRDGTRGDTQPPKDWRGTTAEKGRGKARAGPILHKNQFSILNSLWFAVGSLMQQGSDVIPRAAATRTVAVIWWLFTLILISSYTAQLAAFLTVERMSTAVESSADLAAQQRIKFGTLSNGSTMEFFRESRIPIYERMWSIMQSTTPTVFVNSSREGIARVKGGNYAYMMESTMLEYWIGEDCQLQTIGGLLDSKGYGIALPKGSPLRGIFSRAVLQLQERTIVEALKNKWWKGHRPRTASADASSPFAASSAGVCPPPNGLSHSSLYRLLAISEFCIESRRRQSLRLGLSLPGRIIGWALAWRGESEENTVQHHTLAKSSKLSASQLYLDTVGPIVDGSGMGRGQMWPFSVGIHSNTTKRVSFSSADYDIISCSMANEGIGHGHPSQPVPAHSSAVVPCTAPSPQSAASPPVSVFGDGQSSSSIDEMDDFIATLRSVHSPQQQQQKDEQQQIHLPNCSKLSVGVEPKRRAPPVRQRHVSMPKDEEDRQRHGDTLAVPSSPNPRKVSEPNAPVGPRRKNSIRGMFAKLSTPSIVIGADPQDFHALHHLIPLTDERLLKRRHSSNQPGMEEEEDDDNSAANGWSFGIRPSEERFAHDHKDTQEEAEMAKNRTFHIPFDYFPRDIFPPLKNISPDDDGESAKGRGEVPIGPNIPTNGARLASSNGTT</sequence>
<dbReference type="Proteomes" id="UP001620626">
    <property type="component" value="Unassembled WGS sequence"/>
</dbReference>
<dbReference type="Gene3D" id="1.10.287.70">
    <property type="match status" value="1"/>
</dbReference>
<dbReference type="FunFam" id="3.40.190.10:FF:000024">
    <property type="entry name" value="Glutamate receptor, ionotropic, delta 1"/>
    <property type="match status" value="1"/>
</dbReference>
<feature type="region of interest" description="Disordered" evidence="16">
    <location>
        <begin position="1175"/>
        <end position="1197"/>
    </location>
</feature>
<keyword evidence="5" id="KW-0732">Signal</keyword>
<evidence type="ECO:0000256" key="16">
    <source>
        <dbReference type="SAM" id="MobiDB-lite"/>
    </source>
</evidence>
<evidence type="ECO:0000259" key="19">
    <source>
        <dbReference type="SMART" id="SM00918"/>
    </source>
</evidence>
<feature type="domain" description="Ionotropic glutamate receptor L-glutamate and glycine-binding" evidence="19">
    <location>
        <begin position="452"/>
        <end position="513"/>
    </location>
</feature>
<dbReference type="PANTHER" id="PTHR18966">
    <property type="entry name" value="IONOTROPIC GLUTAMATE RECEPTOR"/>
    <property type="match status" value="1"/>
</dbReference>
<dbReference type="InterPro" id="IPR001320">
    <property type="entry name" value="Iontro_rcpt_C"/>
</dbReference>
<evidence type="ECO:0000256" key="4">
    <source>
        <dbReference type="ARBA" id="ARBA00022692"/>
    </source>
</evidence>
<keyword evidence="11" id="KW-0325">Glycoprotein</keyword>
<dbReference type="SMART" id="SM00918">
    <property type="entry name" value="Lig_chan-Glu_bd"/>
    <property type="match status" value="1"/>
</dbReference>
<feature type="compositionally biased region" description="Basic and acidic residues" evidence="16">
    <location>
        <begin position="1094"/>
        <end position="1106"/>
    </location>
</feature>
<keyword evidence="3" id="KW-1003">Cell membrane</keyword>
<evidence type="ECO:0000256" key="17">
    <source>
        <dbReference type="SAM" id="Phobius"/>
    </source>
</evidence>
<keyword evidence="12" id="KW-0628">Postsynaptic cell membrane</keyword>
<feature type="region of interest" description="Disordered" evidence="16">
    <location>
        <begin position="993"/>
        <end position="1038"/>
    </location>
</feature>
<feature type="transmembrane region" description="Helical" evidence="17">
    <location>
        <begin position="574"/>
        <end position="595"/>
    </location>
</feature>
<keyword evidence="14" id="KW-0407">Ion channel</keyword>
<keyword evidence="9 17" id="KW-0472">Membrane</keyword>
<evidence type="ECO:0000256" key="8">
    <source>
        <dbReference type="ARBA" id="ARBA00023065"/>
    </source>
</evidence>
<name>A0ABD2KRX7_9BILA</name>
<keyword evidence="7" id="KW-0770">Synapse</keyword>
<feature type="transmembrane region" description="Helical" evidence="17">
    <location>
        <begin position="684"/>
        <end position="707"/>
    </location>
</feature>
<feature type="region of interest" description="Disordered" evidence="16">
    <location>
        <begin position="1051"/>
        <end position="1133"/>
    </location>
</feature>
<dbReference type="Gene3D" id="3.40.50.2300">
    <property type="match status" value="2"/>
</dbReference>
<evidence type="ECO:0000256" key="6">
    <source>
        <dbReference type="ARBA" id="ARBA00022989"/>
    </source>
</evidence>
<feature type="region of interest" description="Disordered" evidence="16">
    <location>
        <begin position="614"/>
        <end position="640"/>
    </location>
</feature>
<evidence type="ECO:0000256" key="15">
    <source>
        <dbReference type="ARBA" id="ARBA00034104"/>
    </source>
</evidence>
<dbReference type="SUPFAM" id="SSF53822">
    <property type="entry name" value="Periplasmic binding protein-like I"/>
    <property type="match status" value="1"/>
</dbReference>
<keyword evidence="2" id="KW-0813">Transport</keyword>
<evidence type="ECO:0000256" key="10">
    <source>
        <dbReference type="ARBA" id="ARBA00023170"/>
    </source>
</evidence>
<feature type="domain" description="Ionotropic glutamate receptor C-terminal" evidence="18">
    <location>
        <begin position="448"/>
        <end position="847"/>
    </location>
</feature>
<feature type="compositionally biased region" description="Low complexity" evidence="16">
    <location>
        <begin position="1016"/>
        <end position="1028"/>
    </location>
</feature>
<dbReference type="InterPro" id="IPR028082">
    <property type="entry name" value="Peripla_BP_I"/>
</dbReference>
<evidence type="ECO:0000256" key="9">
    <source>
        <dbReference type="ARBA" id="ARBA00023136"/>
    </source>
</evidence>
<keyword evidence="21" id="KW-1185">Reference proteome</keyword>
<dbReference type="Gene3D" id="3.40.190.10">
    <property type="entry name" value="Periplasmic binding protein-like II"/>
    <property type="match status" value="2"/>
</dbReference>
<dbReference type="FunFam" id="3.40.190.10:FF:000060">
    <property type="entry name" value="Glutamate receptor ionotropic, kainate 1"/>
    <property type="match status" value="1"/>
</dbReference>
<dbReference type="Pfam" id="PF01094">
    <property type="entry name" value="ANF_receptor"/>
    <property type="match status" value="1"/>
</dbReference>
<accession>A0ABD2KRX7</accession>
<evidence type="ECO:0000313" key="21">
    <source>
        <dbReference type="Proteomes" id="UP001620626"/>
    </source>
</evidence>
<comment type="similarity">
    <text evidence="1">Belongs to the glutamate-gated ion channel (TC 1.A.10.1) family.</text>
</comment>
<organism evidence="20 21">
    <name type="scientific">Heterodera trifolii</name>
    <dbReference type="NCBI Taxonomy" id="157864"/>
    <lineage>
        <taxon>Eukaryota</taxon>
        <taxon>Metazoa</taxon>
        <taxon>Ecdysozoa</taxon>
        <taxon>Nematoda</taxon>
        <taxon>Chromadorea</taxon>
        <taxon>Rhabditida</taxon>
        <taxon>Tylenchina</taxon>
        <taxon>Tylenchomorpha</taxon>
        <taxon>Tylenchoidea</taxon>
        <taxon>Heteroderidae</taxon>
        <taxon>Heteroderinae</taxon>
        <taxon>Heterodera</taxon>
    </lineage>
</organism>
<keyword evidence="10" id="KW-0675">Receptor</keyword>
<feature type="compositionally biased region" description="Basic residues" evidence="16">
    <location>
        <begin position="1083"/>
        <end position="1093"/>
    </location>
</feature>
<feature type="region of interest" description="Disordered" evidence="16">
    <location>
        <begin position="1238"/>
        <end position="1278"/>
    </location>
</feature>
<dbReference type="AlphaFoldDB" id="A0ABD2KRX7"/>
<reference evidence="20 21" key="1">
    <citation type="submission" date="2024-10" db="EMBL/GenBank/DDBJ databases">
        <authorList>
            <person name="Kim D."/>
        </authorList>
    </citation>
    <scope>NUCLEOTIDE SEQUENCE [LARGE SCALE GENOMIC DNA]</scope>
    <source>
        <strain evidence="20">BH-2024</strain>
    </source>
</reference>
<feature type="compositionally biased region" description="Basic and acidic residues" evidence="16">
    <location>
        <begin position="625"/>
        <end position="638"/>
    </location>
</feature>
<evidence type="ECO:0000259" key="18">
    <source>
        <dbReference type="SMART" id="SM00079"/>
    </source>
</evidence>
<evidence type="ECO:0000256" key="7">
    <source>
        <dbReference type="ARBA" id="ARBA00023018"/>
    </source>
</evidence>
<dbReference type="GO" id="GO:0045211">
    <property type="term" value="C:postsynaptic membrane"/>
    <property type="evidence" value="ECO:0007669"/>
    <property type="project" value="UniProtKB-SubCell"/>
</dbReference>
<protein>
    <submittedName>
        <fullName evidence="20">Uncharacterized protein</fullName>
    </submittedName>
</protein>
<proteinExistence type="inferred from homology"/>
<dbReference type="InterPro" id="IPR019594">
    <property type="entry name" value="Glu/Gly-bd"/>
</dbReference>
<dbReference type="SMART" id="SM00079">
    <property type="entry name" value="PBPe"/>
    <property type="match status" value="1"/>
</dbReference>
<dbReference type="Pfam" id="PF00060">
    <property type="entry name" value="Lig_chan"/>
    <property type="match status" value="1"/>
</dbReference>
<evidence type="ECO:0000256" key="11">
    <source>
        <dbReference type="ARBA" id="ARBA00023180"/>
    </source>
</evidence>
<dbReference type="InterPro" id="IPR001828">
    <property type="entry name" value="ANF_lig-bd_rcpt"/>
</dbReference>